<dbReference type="EMBL" id="MFAE01000006">
    <property type="protein sequence ID" value="OGD67307.1"/>
    <property type="molecule type" value="Genomic_DNA"/>
</dbReference>
<name>A0A1F5EIR0_9BACT</name>
<proteinExistence type="predicted"/>
<dbReference type="InterPro" id="IPR032816">
    <property type="entry name" value="VTT_dom"/>
</dbReference>
<dbReference type="PANTHER" id="PTHR42709">
    <property type="entry name" value="ALKALINE PHOSPHATASE LIKE PROTEIN"/>
    <property type="match status" value="1"/>
</dbReference>
<reference evidence="3 4" key="1">
    <citation type="journal article" date="2016" name="Nat. Commun.">
        <title>Thousands of microbial genomes shed light on interconnected biogeochemical processes in an aquifer system.</title>
        <authorList>
            <person name="Anantharaman K."/>
            <person name="Brown C.T."/>
            <person name="Hug L.A."/>
            <person name="Sharon I."/>
            <person name="Castelle C.J."/>
            <person name="Probst A.J."/>
            <person name="Thomas B.C."/>
            <person name="Singh A."/>
            <person name="Wilkins M.J."/>
            <person name="Karaoz U."/>
            <person name="Brodie E.L."/>
            <person name="Williams K.H."/>
            <person name="Hubbard S.S."/>
            <person name="Banfield J.F."/>
        </authorList>
    </citation>
    <scope>NUCLEOTIDE SEQUENCE [LARGE SCALE GENOMIC DNA]</scope>
</reference>
<dbReference type="InterPro" id="IPR051311">
    <property type="entry name" value="DedA_domain"/>
</dbReference>
<keyword evidence="1" id="KW-1133">Transmembrane helix</keyword>
<accession>A0A1F5EIR0</accession>
<feature type="transmembrane region" description="Helical" evidence="1">
    <location>
        <begin position="59"/>
        <end position="88"/>
    </location>
</feature>
<comment type="caution">
    <text evidence="3">The sequence shown here is derived from an EMBL/GenBank/DDBJ whole genome shotgun (WGS) entry which is preliminary data.</text>
</comment>
<dbReference type="AlphaFoldDB" id="A0A1F5EIR0"/>
<dbReference type="Proteomes" id="UP000179003">
    <property type="component" value="Unassembled WGS sequence"/>
</dbReference>
<evidence type="ECO:0000313" key="3">
    <source>
        <dbReference type="EMBL" id="OGD67307.1"/>
    </source>
</evidence>
<organism evidence="3 4">
    <name type="scientific">Candidatus Campbellbacteria bacterium RIFOXYC2_FULL_35_25</name>
    <dbReference type="NCBI Taxonomy" id="1797582"/>
    <lineage>
        <taxon>Bacteria</taxon>
        <taxon>Candidatus Campbelliibacteriota</taxon>
    </lineage>
</organism>
<evidence type="ECO:0000313" key="4">
    <source>
        <dbReference type="Proteomes" id="UP000179003"/>
    </source>
</evidence>
<dbReference type="PANTHER" id="PTHR42709:SF11">
    <property type="entry name" value="DEDA FAMILY PROTEIN"/>
    <property type="match status" value="1"/>
</dbReference>
<evidence type="ECO:0000259" key="2">
    <source>
        <dbReference type="Pfam" id="PF09335"/>
    </source>
</evidence>
<sequence length="196" mass="22443">MKNLINELKIKITNWSVSRLHGKKAEFWLATFSFSEASFFLIPPDVLLIAILGANARRWIYYSSLTTVFSVLGGILGYLIGFLFFDVVGEHLISLYNLQSQMAYVSEKFADNAFWAVFVSAFTPVPYKIFTISAGFFKINFINFMVASLLGRGMRFFTVGFVMKKYGEKLTNYFFKYFNVVSIIIVVLIVAWFVLV</sequence>
<feature type="domain" description="VTT" evidence="2">
    <location>
        <begin position="43"/>
        <end position="163"/>
    </location>
</feature>
<evidence type="ECO:0000256" key="1">
    <source>
        <dbReference type="SAM" id="Phobius"/>
    </source>
</evidence>
<protein>
    <recommendedName>
        <fullName evidence="2">VTT domain-containing protein</fullName>
    </recommendedName>
</protein>
<dbReference type="STRING" id="1797582.A2442_00885"/>
<keyword evidence="1" id="KW-0812">Transmembrane</keyword>
<feature type="transmembrane region" description="Helical" evidence="1">
    <location>
        <begin position="174"/>
        <end position="195"/>
    </location>
</feature>
<keyword evidence="1" id="KW-0472">Membrane</keyword>
<feature type="transmembrane region" description="Helical" evidence="1">
    <location>
        <begin position="27"/>
        <end position="53"/>
    </location>
</feature>
<dbReference type="Pfam" id="PF09335">
    <property type="entry name" value="VTT_dom"/>
    <property type="match status" value="1"/>
</dbReference>
<gene>
    <name evidence="3" type="ORF">A2442_00885</name>
</gene>
<dbReference type="GO" id="GO:0005886">
    <property type="term" value="C:plasma membrane"/>
    <property type="evidence" value="ECO:0007669"/>
    <property type="project" value="TreeGrafter"/>
</dbReference>